<sequence>MLLAPYDEITKMSIYEIDKCESSHYCLKSWTIANRFRSGKRVQGPKESIREYSLRLLKASEKCNFEEFKDNTLIGAFILGVNDPKDKIKEDLLEGRYYF</sequence>
<dbReference type="OrthoDB" id="6496131at2759"/>
<evidence type="ECO:0000313" key="1">
    <source>
        <dbReference type="EMBL" id="KII73394.1"/>
    </source>
</evidence>
<dbReference type="Proteomes" id="UP000031668">
    <property type="component" value="Unassembled WGS sequence"/>
</dbReference>
<name>A0A0C2J6G7_THEKT</name>
<gene>
    <name evidence="1" type="ORF">RF11_09110</name>
</gene>
<dbReference type="EMBL" id="JWZT01000858">
    <property type="protein sequence ID" value="KII73394.1"/>
    <property type="molecule type" value="Genomic_DNA"/>
</dbReference>
<proteinExistence type="predicted"/>
<dbReference type="AlphaFoldDB" id="A0A0C2J6G7"/>
<organism evidence="1 2">
    <name type="scientific">Thelohanellus kitauei</name>
    <name type="common">Myxosporean</name>
    <dbReference type="NCBI Taxonomy" id="669202"/>
    <lineage>
        <taxon>Eukaryota</taxon>
        <taxon>Metazoa</taxon>
        <taxon>Cnidaria</taxon>
        <taxon>Myxozoa</taxon>
        <taxon>Myxosporea</taxon>
        <taxon>Bivalvulida</taxon>
        <taxon>Platysporina</taxon>
        <taxon>Myxobolidae</taxon>
        <taxon>Thelohanellus</taxon>
    </lineage>
</organism>
<reference evidence="1 2" key="1">
    <citation type="journal article" date="2014" name="Genome Biol. Evol.">
        <title>The genome of the myxosporean Thelohanellus kitauei shows adaptations to nutrient acquisition within its fish host.</title>
        <authorList>
            <person name="Yang Y."/>
            <person name="Xiong J."/>
            <person name="Zhou Z."/>
            <person name="Huo F."/>
            <person name="Miao W."/>
            <person name="Ran C."/>
            <person name="Liu Y."/>
            <person name="Zhang J."/>
            <person name="Feng J."/>
            <person name="Wang M."/>
            <person name="Wang M."/>
            <person name="Wang L."/>
            <person name="Yao B."/>
        </authorList>
    </citation>
    <scope>NUCLEOTIDE SEQUENCE [LARGE SCALE GENOMIC DNA]</scope>
    <source>
        <strain evidence="1">Wuqing</strain>
    </source>
</reference>
<accession>A0A0C2J6G7</accession>
<keyword evidence="2" id="KW-1185">Reference proteome</keyword>
<evidence type="ECO:0000313" key="2">
    <source>
        <dbReference type="Proteomes" id="UP000031668"/>
    </source>
</evidence>
<comment type="caution">
    <text evidence="1">The sequence shown here is derived from an EMBL/GenBank/DDBJ whole genome shotgun (WGS) entry which is preliminary data.</text>
</comment>
<protein>
    <submittedName>
        <fullName evidence="1">Uncharacterized protein</fullName>
    </submittedName>
</protein>